<gene>
    <name evidence="4" type="ORF">OLMES_2771</name>
</gene>
<evidence type="ECO:0000256" key="2">
    <source>
        <dbReference type="ARBA" id="ARBA00023163"/>
    </source>
</evidence>
<dbReference type="AlphaFoldDB" id="A0A1Y0I8N8"/>
<sequence>MRVGIIVTERCQASSLHTTIDLIIAANYAFRSYFASNSPLFEYELIGSKTSTKAYNGSAVSSITPITKYKRPDIVILPGAFESVLTADQARNQLSKLAPVIKVLQKWHSEGTVIASICTGNFIIASSSIAKGRPLTCHWISEKTAHLLYPSEQFVSDKLIIDHGDIVSAGGAMATAQLVLYLVSRFHSRELALATGKLMLVELNFDSQSRFAIFRPNRKHGDGLVLRLQKHIEENYAQDIDLSNFSTNNLIGARQLSRRFKKATGETPLSYLQLYRVEQVKIGLEATSKPVNALIWEVGYEDPTSFRRLFKRLTGITMTEYRNRFSS</sequence>
<dbReference type="InterPro" id="IPR052158">
    <property type="entry name" value="INH-QAR"/>
</dbReference>
<dbReference type="SMART" id="SM00342">
    <property type="entry name" value="HTH_ARAC"/>
    <property type="match status" value="1"/>
</dbReference>
<name>A0A1Y0I8N8_9GAMM</name>
<evidence type="ECO:0000313" key="5">
    <source>
        <dbReference type="Proteomes" id="UP000196027"/>
    </source>
</evidence>
<dbReference type="InterPro" id="IPR018060">
    <property type="entry name" value="HTH_AraC"/>
</dbReference>
<reference evidence="4 5" key="1">
    <citation type="submission" date="2017-05" db="EMBL/GenBank/DDBJ databases">
        <title>Genomic insights into alkan degradation activity of Oleiphilus messinensis.</title>
        <authorList>
            <person name="Kozyavkin S.A."/>
            <person name="Slesarev A.I."/>
            <person name="Golyshin P.N."/>
            <person name="Korzhenkov A."/>
            <person name="Golyshina O.N."/>
            <person name="Toshchakov S.V."/>
        </authorList>
    </citation>
    <scope>NUCLEOTIDE SEQUENCE [LARGE SCALE GENOMIC DNA]</scope>
    <source>
        <strain evidence="4 5">ME102</strain>
    </source>
</reference>
<dbReference type="EMBL" id="CP021425">
    <property type="protein sequence ID" value="ARU56821.1"/>
    <property type="molecule type" value="Genomic_DNA"/>
</dbReference>
<proteinExistence type="predicted"/>
<dbReference type="Pfam" id="PF01965">
    <property type="entry name" value="DJ-1_PfpI"/>
    <property type="match status" value="1"/>
</dbReference>
<dbReference type="InterPro" id="IPR009057">
    <property type="entry name" value="Homeodomain-like_sf"/>
</dbReference>
<dbReference type="Pfam" id="PF12833">
    <property type="entry name" value="HTH_18"/>
    <property type="match status" value="1"/>
</dbReference>
<evidence type="ECO:0000313" key="4">
    <source>
        <dbReference type="EMBL" id="ARU56821.1"/>
    </source>
</evidence>
<dbReference type="Gene3D" id="1.10.10.60">
    <property type="entry name" value="Homeodomain-like"/>
    <property type="match status" value="2"/>
</dbReference>
<dbReference type="PROSITE" id="PS01124">
    <property type="entry name" value="HTH_ARAC_FAMILY_2"/>
    <property type="match status" value="1"/>
</dbReference>
<protein>
    <submittedName>
        <fullName evidence="4">Transcriptional regulator</fullName>
    </submittedName>
</protein>
<accession>A0A1Y0I8N8</accession>
<evidence type="ECO:0000259" key="3">
    <source>
        <dbReference type="PROSITE" id="PS01124"/>
    </source>
</evidence>
<dbReference type="RefSeq" id="WP_198343332.1">
    <property type="nucleotide sequence ID" value="NZ_CP021425.1"/>
</dbReference>
<dbReference type="KEGG" id="ome:OLMES_2771"/>
<dbReference type="GO" id="GO:0043565">
    <property type="term" value="F:sequence-specific DNA binding"/>
    <property type="evidence" value="ECO:0007669"/>
    <property type="project" value="InterPro"/>
</dbReference>
<organism evidence="4 5">
    <name type="scientific">Oleiphilus messinensis</name>
    <dbReference type="NCBI Taxonomy" id="141451"/>
    <lineage>
        <taxon>Bacteria</taxon>
        <taxon>Pseudomonadati</taxon>
        <taxon>Pseudomonadota</taxon>
        <taxon>Gammaproteobacteria</taxon>
        <taxon>Oceanospirillales</taxon>
        <taxon>Oleiphilaceae</taxon>
        <taxon>Oleiphilus</taxon>
    </lineage>
</organism>
<evidence type="ECO:0000256" key="1">
    <source>
        <dbReference type="ARBA" id="ARBA00023015"/>
    </source>
</evidence>
<dbReference type="GO" id="GO:0003700">
    <property type="term" value="F:DNA-binding transcription factor activity"/>
    <property type="evidence" value="ECO:0007669"/>
    <property type="project" value="InterPro"/>
</dbReference>
<dbReference type="Gene3D" id="3.40.50.880">
    <property type="match status" value="1"/>
</dbReference>
<feature type="domain" description="HTH araC/xylS-type" evidence="3">
    <location>
        <begin position="226"/>
        <end position="324"/>
    </location>
</feature>
<keyword evidence="2" id="KW-0804">Transcription</keyword>
<dbReference type="SUPFAM" id="SSF46689">
    <property type="entry name" value="Homeodomain-like"/>
    <property type="match status" value="2"/>
</dbReference>
<dbReference type="PANTHER" id="PTHR43130:SF11">
    <property type="entry name" value="TRANSCRIPTIONAL REGULATORY PROTEIN"/>
    <property type="match status" value="1"/>
</dbReference>
<dbReference type="InterPro" id="IPR002818">
    <property type="entry name" value="DJ-1/PfpI"/>
</dbReference>
<keyword evidence="1" id="KW-0805">Transcription regulation</keyword>
<dbReference type="InterPro" id="IPR029062">
    <property type="entry name" value="Class_I_gatase-like"/>
</dbReference>
<keyword evidence="5" id="KW-1185">Reference proteome</keyword>
<dbReference type="Proteomes" id="UP000196027">
    <property type="component" value="Chromosome"/>
</dbReference>
<dbReference type="PANTHER" id="PTHR43130">
    <property type="entry name" value="ARAC-FAMILY TRANSCRIPTIONAL REGULATOR"/>
    <property type="match status" value="1"/>
</dbReference>
<dbReference type="SUPFAM" id="SSF52317">
    <property type="entry name" value="Class I glutamine amidotransferase-like"/>
    <property type="match status" value="1"/>
</dbReference>